<name>A0A1B2J7Y0_PICPA</name>
<dbReference type="Proteomes" id="UP000094565">
    <property type="component" value="Chromosome 1"/>
</dbReference>
<evidence type="ECO:0000313" key="2">
    <source>
        <dbReference type="Proteomes" id="UP000094565"/>
    </source>
</evidence>
<reference evidence="1 2" key="1">
    <citation type="submission" date="2016-02" db="EMBL/GenBank/DDBJ databases">
        <title>Comparative genomic and transcriptomic foundation for Pichia pastoris.</title>
        <authorList>
            <person name="Love K.R."/>
            <person name="Shah K.A."/>
            <person name="Whittaker C.A."/>
            <person name="Wu J."/>
            <person name="Bartlett M.C."/>
            <person name="Ma D."/>
            <person name="Leeson R.L."/>
            <person name="Priest M."/>
            <person name="Young S.K."/>
            <person name="Love J.C."/>
        </authorList>
    </citation>
    <scope>NUCLEOTIDE SEQUENCE [LARGE SCALE GENOMIC DNA]</scope>
    <source>
        <strain evidence="1 2">ATCC 28485</strain>
    </source>
</reference>
<keyword evidence="2" id="KW-1185">Reference proteome</keyword>
<proteinExistence type="predicted"/>
<gene>
    <name evidence="1" type="ORF">ATY40_BA7501746</name>
</gene>
<protein>
    <submittedName>
        <fullName evidence="1">BA75_01746T0</fullName>
    </submittedName>
</protein>
<dbReference type="AlphaFoldDB" id="A0A1B2J7Y0"/>
<sequence>MHAYARQWWCVEVEQMTTVVRTLYTSPYVYMNLVYLIGLEIPDKKGLEECYYKIGFVKFDNEKDVKLSLVNLQVTKNTSEYYFVVRSKEDVVLKSKSENFYREKSIGEIGNICKYVKMCEDGTIKNVILELSNPPKTYQKDNRIRVYNQSEDKKIMHEYVNYVNIEDEKSAYMEELDQDRNMYLYVGDDWCTYIGSKTKEPNWSTRVKWSEELIKEMYKNTEFNTELCEKYEITPEEFERIKTERRRYVSSLYNKRRDTGDK</sequence>
<dbReference type="EMBL" id="CP014584">
    <property type="protein sequence ID" value="ANZ74129.1"/>
    <property type="molecule type" value="Genomic_DNA"/>
</dbReference>
<accession>A0A1B2J7Y0</accession>
<evidence type="ECO:0000313" key="1">
    <source>
        <dbReference type="EMBL" id="ANZ74129.1"/>
    </source>
</evidence>
<organism evidence="1 2">
    <name type="scientific">Komagataella pastoris</name>
    <name type="common">Yeast</name>
    <name type="synonym">Pichia pastoris</name>
    <dbReference type="NCBI Taxonomy" id="4922"/>
    <lineage>
        <taxon>Eukaryota</taxon>
        <taxon>Fungi</taxon>
        <taxon>Dikarya</taxon>
        <taxon>Ascomycota</taxon>
        <taxon>Saccharomycotina</taxon>
        <taxon>Pichiomycetes</taxon>
        <taxon>Pichiales</taxon>
        <taxon>Pichiaceae</taxon>
        <taxon>Komagataella</taxon>
    </lineage>
</organism>